<organism evidence="1 2">
    <name type="scientific">Microbacterium telephonicum</name>
    <dbReference type="NCBI Taxonomy" id="1714841"/>
    <lineage>
        <taxon>Bacteria</taxon>
        <taxon>Bacillati</taxon>
        <taxon>Actinomycetota</taxon>
        <taxon>Actinomycetes</taxon>
        <taxon>Micrococcales</taxon>
        <taxon>Microbacteriaceae</taxon>
        <taxon>Microbacterium</taxon>
    </lineage>
</organism>
<name>A0A498BR78_9MICO</name>
<protein>
    <submittedName>
        <fullName evidence="1">Uncharacterized protein</fullName>
    </submittedName>
</protein>
<keyword evidence="2" id="KW-1185">Reference proteome</keyword>
<gene>
    <name evidence="1" type="ORF">C7474_2787</name>
</gene>
<dbReference type="Proteomes" id="UP000273158">
    <property type="component" value="Unassembled WGS sequence"/>
</dbReference>
<evidence type="ECO:0000313" key="2">
    <source>
        <dbReference type="Proteomes" id="UP000273158"/>
    </source>
</evidence>
<dbReference type="AlphaFoldDB" id="A0A498BR78"/>
<accession>A0A498BR78</accession>
<evidence type="ECO:0000313" key="1">
    <source>
        <dbReference type="EMBL" id="RLK46603.1"/>
    </source>
</evidence>
<sequence>MITVIVLTLLLAGVAAVGTVRALFTDGYRRVPTDPSRIP</sequence>
<proteinExistence type="predicted"/>
<reference evidence="1 2" key="1">
    <citation type="journal article" date="2015" name="Stand. Genomic Sci.">
        <title>Genomic Encyclopedia of Bacterial and Archaeal Type Strains, Phase III: the genomes of soil and plant-associated and newly described type strains.</title>
        <authorList>
            <person name="Whitman W.B."/>
            <person name="Woyke T."/>
            <person name="Klenk H.P."/>
            <person name="Zhou Y."/>
            <person name="Lilburn T.G."/>
            <person name="Beck B.J."/>
            <person name="De Vos P."/>
            <person name="Vandamme P."/>
            <person name="Eisen J.A."/>
            <person name="Garrity G."/>
            <person name="Hugenholtz P."/>
            <person name="Kyrpides N.C."/>
        </authorList>
    </citation>
    <scope>NUCLEOTIDE SEQUENCE [LARGE SCALE GENOMIC DNA]</scope>
    <source>
        <strain evidence="1 2">S2T63</strain>
    </source>
</reference>
<comment type="caution">
    <text evidence="1">The sequence shown here is derived from an EMBL/GenBank/DDBJ whole genome shotgun (WGS) entry which is preliminary data.</text>
</comment>
<dbReference type="EMBL" id="RCDB01000004">
    <property type="protein sequence ID" value="RLK46603.1"/>
    <property type="molecule type" value="Genomic_DNA"/>
</dbReference>